<dbReference type="InterPro" id="IPR050194">
    <property type="entry name" value="Glycosyltransferase_grp1"/>
</dbReference>
<organism evidence="3 4">
    <name type="scientific">Aequorivita soesokkakensis</name>
    <dbReference type="NCBI Taxonomy" id="1385699"/>
    <lineage>
        <taxon>Bacteria</taxon>
        <taxon>Pseudomonadati</taxon>
        <taxon>Bacteroidota</taxon>
        <taxon>Flavobacteriia</taxon>
        <taxon>Flavobacteriales</taxon>
        <taxon>Flavobacteriaceae</taxon>
        <taxon>Aequorivita</taxon>
    </lineage>
</organism>
<dbReference type="CDD" id="cd03794">
    <property type="entry name" value="GT4_WbuB-like"/>
    <property type="match status" value="1"/>
</dbReference>
<keyword evidence="1" id="KW-0472">Membrane</keyword>
<gene>
    <name evidence="3" type="ORF">A7A78_04225</name>
</gene>
<accession>A0A1A9LCF3</accession>
<evidence type="ECO:0000313" key="4">
    <source>
        <dbReference type="Proteomes" id="UP000077552"/>
    </source>
</evidence>
<evidence type="ECO:0000256" key="1">
    <source>
        <dbReference type="SAM" id="Phobius"/>
    </source>
</evidence>
<protein>
    <submittedName>
        <fullName evidence="3">Glycosyltransferase WbuB</fullName>
    </submittedName>
</protein>
<reference evidence="3 4" key="1">
    <citation type="submission" date="2016-05" db="EMBL/GenBank/DDBJ databases">
        <title>Genome sequencing of Vitellibacter soesokkakensis RSSK-12.</title>
        <authorList>
            <person name="Thevarajoo S."/>
            <person name="Selvaratnam C."/>
            <person name="Goh K.M."/>
            <person name="Chan K.-G."/>
            <person name="Chong C.S."/>
        </authorList>
    </citation>
    <scope>NUCLEOTIDE SEQUENCE [LARGE SCALE GENOMIC DNA]</scope>
    <source>
        <strain evidence="3 4">RSSK-12</strain>
    </source>
</reference>
<dbReference type="Gene3D" id="3.40.50.2000">
    <property type="entry name" value="Glycogen Phosphorylase B"/>
    <property type="match status" value="2"/>
</dbReference>
<dbReference type="EMBL" id="LXIE01000023">
    <property type="protein sequence ID" value="OAD91029.1"/>
    <property type="molecule type" value="Genomic_DNA"/>
</dbReference>
<sequence>MGKEILLITNYFPPEKGAASNRMSSLAEGLGNAGFNVKVVCPLPNYPNGKIFDGYSGKASKTENTFFGKVTRLWIWPSNSSNKLVRLLSMVSFSFSLVLFFLFTKTPKKIFIQYSPVFVGFTAVVLGRLFSKKIILNVSDLWPLAGLEMGLLKEGWYYSLLLKMERFCYRNATLIVGQSEEILEHVSTFEREKPSFLYRNIPNFEVPQMPENSPTKEIKIVYAGLLGIAQGIFEICQQITFPENVSLHIYGAGPETEKIKTLEKQNIHFYGELERESLHKELRKYDIAFIPLIKRIYGSVPSKIFEYSRLGLPLLYFAGGEGGELVEKEALGWVVPVNNFEALQHFTNTISVEELKRFAKETVQKNSTSAFDFKKQFEKFIIAIEAI</sequence>
<keyword evidence="1" id="KW-1133">Transmembrane helix</keyword>
<dbReference type="Pfam" id="PF13579">
    <property type="entry name" value="Glyco_trans_4_4"/>
    <property type="match status" value="1"/>
</dbReference>
<feature type="domain" description="Glycosyltransferase subfamily 4-like N-terminal" evidence="2">
    <location>
        <begin position="18"/>
        <end position="188"/>
    </location>
</feature>
<dbReference type="PANTHER" id="PTHR45947">
    <property type="entry name" value="SULFOQUINOVOSYL TRANSFERASE SQD2"/>
    <property type="match status" value="1"/>
</dbReference>
<dbReference type="InterPro" id="IPR028098">
    <property type="entry name" value="Glyco_trans_4-like_N"/>
</dbReference>
<name>A0A1A9LCF3_9FLAO</name>
<keyword evidence="4" id="KW-1185">Reference proteome</keyword>
<dbReference type="OrthoDB" id="9811902at2"/>
<keyword evidence="3" id="KW-0808">Transferase</keyword>
<dbReference type="PANTHER" id="PTHR45947:SF3">
    <property type="entry name" value="SULFOQUINOVOSYL TRANSFERASE SQD2"/>
    <property type="match status" value="1"/>
</dbReference>
<dbReference type="AlphaFoldDB" id="A0A1A9LCF3"/>
<dbReference type="STRING" id="1385699.A7A78_04225"/>
<feature type="transmembrane region" description="Helical" evidence="1">
    <location>
        <begin position="84"/>
        <end position="104"/>
    </location>
</feature>
<dbReference type="Proteomes" id="UP000077552">
    <property type="component" value="Unassembled WGS sequence"/>
</dbReference>
<evidence type="ECO:0000259" key="2">
    <source>
        <dbReference type="Pfam" id="PF13579"/>
    </source>
</evidence>
<dbReference type="Pfam" id="PF13692">
    <property type="entry name" value="Glyco_trans_1_4"/>
    <property type="match status" value="1"/>
</dbReference>
<comment type="caution">
    <text evidence="3">The sequence shown here is derived from an EMBL/GenBank/DDBJ whole genome shotgun (WGS) entry which is preliminary data.</text>
</comment>
<keyword evidence="1" id="KW-0812">Transmembrane</keyword>
<dbReference type="RefSeq" id="WP_068762118.1">
    <property type="nucleotide sequence ID" value="NZ_LXIE01000023.1"/>
</dbReference>
<dbReference type="SUPFAM" id="SSF53756">
    <property type="entry name" value="UDP-Glycosyltransferase/glycogen phosphorylase"/>
    <property type="match status" value="1"/>
</dbReference>
<evidence type="ECO:0000313" key="3">
    <source>
        <dbReference type="EMBL" id="OAD91029.1"/>
    </source>
</evidence>
<feature type="transmembrane region" description="Helical" evidence="1">
    <location>
        <begin position="110"/>
        <end position="130"/>
    </location>
</feature>
<dbReference type="GO" id="GO:0016758">
    <property type="term" value="F:hexosyltransferase activity"/>
    <property type="evidence" value="ECO:0007669"/>
    <property type="project" value="TreeGrafter"/>
</dbReference>
<proteinExistence type="predicted"/>